<keyword evidence="5 8" id="KW-0732">Signal</keyword>
<dbReference type="EMBL" id="BSOU01000007">
    <property type="protein sequence ID" value="GLR76041.1"/>
    <property type="molecule type" value="Genomic_DNA"/>
</dbReference>
<evidence type="ECO:0000256" key="8">
    <source>
        <dbReference type="SAM" id="SignalP"/>
    </source>
</evidence>
<comment type="caution">
    <text evidence="10">The sequence shown here is derived from an EMBL/GenBank/DDBJ whole genome shotgun (WGS) entry which is preliminary data.</text>
</comment>
<dbReference type="Gene3D" id="2.40.160.60">
    <property type="entry name" value="Outer membrane protein transport protein (OMPP1/FadL/TodX)"/>
    <property type="match status" value="1"/>
</dbReference>
<sequence length="457" mass="49724">MNTPFSRTLLATSLLFISSASTAGGFQVNEHSATGLGRAFAGEAVIADNASVLSRNAAAMMMFDKDAFSMGMTMVKPDVSVKDGNYNRLEADIDLSVNKGSGFLPIPSFDASGHAVIQSQSIKNVDNVAPVAVVPSFYYIHPINNKFAVGVAAYSNFGTGTEFKSNYEAPIFGGKTSVQSMNLGLNLAYRINQNLSFGGGVDIIYGVGDLYRDADLGVCGNIHVDAGIINKNPEFNGRGCGNLKVNALDVHATGVGLGGNIGMVYEVNDGNRFGLSYKYSPEIEAKGDVKYLAASQQSDKIYLPLPDIAEFSGFHMITDKTAIHYSIQWIGWSAFDTIDTEYDTIKEYHWKDSYHYSIGATHYLNNKWVLRTGYMYDQTPVDELTSISIPDSDRQWFSAGFTYNWSTSTTLDFGFTYLIGEDVQAHEYLEEGVEAISISATTHADAILAAIQLSHSF</sequence>
<name>A0A2S7XHL2_9GAMM</name>
<evidence type="ECO:0000256" key="4">
    <source>
        <dbReference type="ARBA" id="ARBA00022692"/>
    </source>
</evidence>
<keyword evidence="3" id="KW-1134">Transmembrane beta strand</keyword>
<evidence type="ECO:0000313" key="11">
    <source>
        <dbReference type="Proteomes" id="UP000239273"/>
    </source>
</evidence>
<proteinExistence type="inferred from homology"/>
<accession>A0A2S7XHL2</accession>
<dbReference type="Pfam" id="PF03349">
    <property type="entry name" value="Toluene_X"/>
    <property type="match status" value="1"/>
</dbReference>
<dbReference type="SUPFAM" id="SSF56935">
    <property type="entry name" value="Porins"/>
    <property type="match status" value="1"/>
</dbReference>
<evidence type="ECO:0000313" key="10">
    <source>
        <dbReference type="EMBL" id="PQJ93204.1"/>
    </source>
</evidence>
<feature type="chain" id="PRO_5015572722" evidence="8">
    <location>
        <begin position="24"/>
        <end position="457"/>
    </location>
</feature>
<evidence type="ECO:0000313" key="12">
    <source>
        <dbReference type="Proteomes" id="UP001156660"/>
    </source>
</evidence>
<evidence type="ECO:0000256" key="5">
    <source>
        <dbReference type="ARBA" id="ARBA00022729"/>
    </source>
</evidence>
<reference evidence="9" key="4">
    <citation type="submission" date="2023-01" db="EMBL/GenBank/DDBJ databases">
        <title>Draft genome sequence of Aliivibrio sifiae strain NBRC 105001.</title>
        <authorList>
            <person name="Sun Q."/>
            <person name="Mori K."/>
        </authorList>
    </citation>
    <scope>NUCLEOTIDE SEQUENCE</scope>
    <source>
        <strain evidence="9">NBRC 105001</strain>
    </source>
</reference>
<evidence type="ECO:0000256" key="7">
    <source>
        <dbReference type="ARBA" id="ARBA00023237"/>
    </source>
</evidence>
<dbReference type="PANTHER" id="PTHR35093:SF1">
    <property type="entry name" value="OUTER MEMBRANE LONG-CHAIN FATTY ACID RECEPTOR FADL FAMILY"/>
    <property type="match status" value="1"/>
</dbReference>
<protein>
    <submittedName>
        <fullName evidence="10">Aromatic hydrocarbon degradation protein</fullName>
    </submittedName>
    <submittedName>
        <fullName evidence="9">Long-chain fatty acid transporter</fullName>
    </submittedName>
</protein>
<evidence type="ECO:0000256" key="1">
    <source>
        <dbReference type="ARBA" id="ARBA00004571"/>
    </source>
</evidence>
<dbReference type="Proteomes" id="UP000239273">
    <property type="component" value="Unassembled WGS sequence"/>
</dbReference>
<comment type="subcellular location">
    <subcellularLocation>
        <location evidence="1">Cell outer membrane</location>
        <topology evidence="1">Multi-pass membrane protein</topology>
    </subcellularLocation>
</comment>
<evidence type="ECO:0000313" key="9">
    <source>
        <dbReference type="EMBL" id="GLR76041.1"/>
    </source>
</evidence>
<evidence type="ECO:0000256" key="2">
    <source>
        <dbReference type="ARBA" id="ARBA00008163"/>
    </source>
</evidence>
<evidence type="ECO:0000256" key="3">
    <source>
        <dbReference type="ARBA" id="ARBA00022452"/>
    </source>
</evidence>
<comment type="similarity">
    <text evidence="2">Belongs to the OmpP1/FadL family.</text>
</comment>
<dbReference type="Proteomes" id="UP001156660">
    <property type="component" value="Unassembled WGS sequence"/>
</dbReference>
<keyword evidence="6" id="KW-0472">Membrane</keyword>
<dbReference type="InterPro" id="IPR005017">
    <property type="entry name" value="OMPP1/FadL/TodX"/>
</dbReference>
<dbReference type="GO" id="GO:0015483">
    <property type="term" value="F:long-chain fatty acid transporting porin activity"/>
    <property type="evidence" value="ECO:0007669"/>
    <property type="project" value="TreeGrafter"/>
</dbReference>
<keyword evidence="4" id="KW-0812">Transmembrane</keyword>
<feature type="signal peptide" evidence="8">
    <location>
        <begin position="1"/>
        <end position="23"/>
    </location>
</feature>
<reference evidence="9" key="1">
    <citation type="journal article" date="2014" name="Int. J. Syst. Evol. Microbiol.">
        <title>Complete genome of a new Firmicutes species belonging to the dominant human colonic microbiota ('Ruminococcus bicirculans') reveals two chromosomes and a selective capacity to utilize plant glucans.</title>
        <authorList>
            <consortium name="NISC Comparative Sequencing Program"/>
            <person name="Wegmann U."/>
            <person name="Louis P."/>
            <person name="Goesmann A."/>
            <person name="Henrissat B."/>
            <person name="Duncan S.H."/>
            <person name="Flint H.J."/>
        </authorList>
    </citation>
    <scope>NUCLEOTIDE SEQUENCE</scope>
    <source>
        <strain evidence="9">NBRC 105001</strain>
    </source>
</reference>
<reference evidence="12" key="3">
    <citation type="journal article" date="2019" name="Int. J. Syst. Evol. Microbiol.">
        <title>The Global Catalogue of Microorganisms (GCM) 10K type strain sequencing project: providing services to taxonomists for standard genome sequencing and annotation.</title>
        <authorList>
            <consortium name="The Broad Institute Genomics Platform"/>
            <consortium name="The Broad Institute Genome Sequencing Center for Infectious Disease"/>
            <person name="Wu L."/>
            <person name="Ma J."/>
        </authorList>
    </citation>
    <scope>NUCLEOTIDE SEQUENCE [LARGE SCALE GENOMIC DNA]</scope>
    <source>
        <strain evidence="12">NBRC 105001</strain>
    </source>
</reference>
<gene>
    <name evidence="10" type="ORF">BTO23_03680</name>
    <name evidence="9" type="ORF">GCM10007855_29150</name>
</gene>
<dbReference type="GO" id="GO:0009279">
    <property type="term" value="C:cell outer membrane"/>
    <property type="evidence" value="ECO:0007669"/>
    <property type="project" value="UniProtKB-SubCell"/>
</dbReference>
<reference evidence="10 11" key="2">
    <citation type="submission" date="2016-12" db="EMBL/GenBank/DDBJ databases">
        <title>Diversity of luminous bacteria.</title>
        <authorList>
            <person name="Yoshizawa S."/>
            <person name="Kogure K."/>
        </authorList>
    </citation>
    <scope>NUCLEOTIDE SEQUENCE [LARGE SCALE GENOMIC DNA]</scope>
    <source>
        <strain evidence="10 11">NBRC 105001</strain>
    </source>
</reference>
<keyword evidence="12" id="KW-1185">Reference proteome</keyword>
<dbReference type="RefSeq" id="WP_105062967.1">
    <property type="nucleotide sequence ID" value="NZ_BSOU01000007.1"/>
</dbReference>
<dbReference type="EMBL" id="MSCP01000001">
    <property type="protein sequence ID" value="PQJ93204.1"/>
    <property type="molecule type" value="Genomic_DNA"/>
</dbReference>
<dbReference type="PANTHER" id="PTHR35093">
    <property type="entry name" value="OUTER MEMBRANE PROTEIN NMB0088-RELATED"/>
    <property type="match status" value="1"/>
</dbReference>
<dbReference type="AlphaFoldDB" id="A0A2S7XHL2"/>
<organism evidence="10 11">
    <name type="scientific">Aliivibrio sifiae</name>
    <dbReference type="NCBI Taxonomy" id="566293"/>
    <lineage>
        <taxon>Bacteria</taxon>
        <taxon>Pseudomonadati</taxon>
        <taxon>Pseudomonadota</taxon>
        <taxon>Gammaproteobacteria</taxon>
        <taxon>Vibrionales</taxon>
        <taxon>Vibrionaceae</taxon>
        <taxon>Aliivibrio</taxon>
    </lineage>
</organism>
<keyword evidence="7" id="KW-0998">Cell outer membrane</keyword>
<dbReference type="OrthoDB" id="19849at2"/>
<evidence type="ECO:0000256" key="6">
    <source>
        <dbReference type="ARBA" id="ARBA00023136"/>
    </source>
</evidence>